<dbReference type="OrthoDB" id="191686at2759"/>
<reference evidence="3" key="2">
    <citation type="submission" date="2019-06" db="EMBL/GenBank/DDBJ databases">
        <title>Genomics analysis of Aphanomyces spp. identifies a new class of oomycete effector associated with host adaptation.</title>
        <authorList>
            <person name="Gaulin E."/>
        </authorList>
    </citation>
    <scope>NUCLEOTIDE SEQUENCE</scope>
    <source>
        <strain evidence="3">CBS 578.67</strain>
    </source>
</reference>
<dbReference type="InterPro" id="IPR002048">
    <property type="entry name" value="EF_hand_dom"/>
</dbReference>
<evidence type="ECO:0000259" key="2">
    <source>
        <dbReference type="PROSITE" id="PS50222"/>
    </source>
</evidence>
<feature type="domain" description="EF-hand" evidence="2">
    <location>
        <begin position="51"/>
        <end position="86"/>
    </location>
</feature>
<evidence type="ECO:0000313" key="3">
    <source>
        <dbReference type="EMBL" id="KAF0709591.1"/>
    </source>
</evidence>
<keyword evidence="5" id="KW-1185">Reference proteome</keyword>
<dbReference type="GO" id="GO:0005829">
    <property type="term" value="C:cytosol"/>
    <property type="evidence" value="ECO:0007669"/>
    <property type="project" value="TreeGrafter"/>
</dbReference>
<dbReference type="SMART" id="SM00054">
    <property type="entry name" value="EFh"/>
    <property type="match status" value="4"/>
</dbReference>
<dbReference type="EMBL" id="CAADRA010002228">
    <property type="protein sequence ID" value="VFT82839.1"/>
    <property type="molecule type" value="Genomic_DNA"/>
</dbReference>
<protein>
    <submittedName>
        <fullName evidence="4">Aste57867_5816 protein</fullName>
    </submittedName>
</protein>
<dbReference type="PANTHER" id="PTHR19972:SF10">
    <property type="entry name" value="CALBINDIN-32"/>
    <property type="match status" value="1"/>
</dbReference>
<feature type="domain" description="EF-hand" evidence="2">
    <location>
        <begin position="148"/>
        <end position="183"/>
    </location>
</feature>
<gene>
    <name evidence="4" type="primary">Aste57867_5816</name>
    <name evidence="3" type="ORF">As57867_005802</name>
    <name evidence="4" type="ORF">ASTE57867_5816</name>
</gene>
<name>A0A485KDE4_9STRA</name>
<dbReference type="GO" id="GO:0005634">
    <property type="term" value="C:nucleus"/>
    <property type="evidence" value="ECO:0007669"/>
    <property type="project" value="TreeGrafter"/>
</dbReference>
<evidence type="ECO:0000256" key="1">
    <source>
        <dbReference type="ARBA" id="ARBA00022837"/>
    </source>
</evidence>
<dbReference type="Pfam" id="PF13405">
    <property type="entry name" value="EF-hand_6"/>
    <property type="match status" value="1"/>
</dbReference>
<dbReference type="Pfam" id="PF13499">
    <property type="entry name" value="EF-hand_7"/>
    <property type="match status" value="1"/>
</dbReference>
<dbReference type="Gene3D" id="1.10.238.10">
    <property type="entry name" value="EF-hand"/>
    <property type="match status" value="2"/>
</dbReference>
<evidence type="ECO:0000313" key="4">
    <source>
        <dbReference type="EMBL" id="VFT82839.1"/>
    </source>
</evidence>
<dbReference type="PROSITE" id="PS50222">
    <property type="entry name" value="EF_HAND_2"/>
    <property type="match status" value="3"/>
</dbReference>
<proteinExistence type="predicted"/>
<accession>A0A485KDE4</accession>
<dbReference type="SUPFAM" id="SSF47473">
    <property type="entry name" value="EF-hand"/>
    <property type="match status" value="1"/>
</dbReference>
<organism evidence="4 5">
    <name type="scientific">Aphanomyces stellatus</name>
    <dbReference type="NCBI Taxonomy" id="120398"/>
    <lineage>
        <taxon>Eukaryota</taxon>
        <taxon>Sar</taxon>
        <taxon>Stramenopiles</taxon>
        <taxon>Oomycota</taxon>
        <taxon>Saprolegniomycetes</taxon>
        <taxon>Saprolegniales</taxon>
        <taxon>Verrucalvaceae</taxon>
        <taxon>Aphanomyces</taxon>
    </lineage>
</organism>
<evidence type="ECO:0000313" key="5">
    <source>
        <dbReference type="Proteomes" id="UP000332933"/>
    </source>
</evidence>
<dbReference type="PANTHER" id="PTHR19972">
    <property type="entry name" value="CALBINDIN"/>
    <property type="match status" value="1"/>
</dbReference>
<feature type="domain" description="EF-hand" evidence="2">
    <location>
        <begin position="8"/>
        <end position="43"/>
    </location>
</feature>
<dbReference type="GO" id="GO:0005509">
    <property type="term" value="F:calcium ion binding"/>
    <property type="evidence" value="ECO:0007669"/>
    <property type="project" value="InterPro"/>
</dbReference>
<dbReference type="GO" id="GO:0051480">
    <property type="term" value="P:regulation of cytosolic calcium ion concentration"/>
    <property type="evidence" value="ECO:0007669"/>
    <property type="project" value="TreeGrafter"/>
</dbReference>
<reference evidence="4 5" key="1">
    <citation type="submission" date="2019-03" db="EMBL/GenBank/DDBJ databases">
        <authorList>
            <person name="Gaulin E."/>
            <person name="Dumas B."/>
        </authorList>
    </citation>
    <scope>NUCLEOTIDE SEQUENCE [LARGE SCALE GENOMIC DNA]</scope>
    <source>
        <strain evidence="4">CBS 568.67</strain>
    </source>
</reference>
<dbReference type="AlphaFoldDB" id="A0A485KDE4"/>
<dbReference type="PROSITE" id="PS00018">
    <property type="entry name" value="EF_HAND_1"/>
    <property type="match status" value="2"/>
</dbReference>
<dbReference type="InterPro" id="IPR018247">
    <property type="entry name" value="EF_Hand_1_Ca_BS"/>
</dbReference>
<dbReference type="EMBL" id="VJMH01002226">
    <property type="protein sequence ID" value="KAF0709591.1"/>
    <property type="molecule type" value="Genomic_DNA"/>
</dbReference>
<dbReference type="Proteomes" id="UP000332933">
    <property type="component" value="Unassembled WGS sequence"/>
</dbReference>
<sequence length="185" mass="20682">MAATRKPFVDAYVEGIWNVYDADQSGYLEKEEARTFTLGLLEALAEEGEVHTDVDFDAGFAAFDDDKNGRLSKTEVHRFVEMLMSDSHAAVDTNDASSAADTKTYLDNYMSEVYTTYDGDRSGYLERGEARTFVDTLIVDMTASGLDIQGFDFDACFDMYDQDGNGRLSRKELRVFVGQLMGVDE</sequence>
<dbReference type="InterPro" id="IPR011992">
    <property type="entry name" value="EF-hand-dom_pair"/>
</dbReference>
<keyword evidence="1" id="KW-0106">Calcium</keyword>
<dbReference type="InterPro" id="IPR051001">
    <property type="entry name" value="Calbindin_Ca-bind"/>
</dbReference>